<keyword evidence="3" id="KW-0378">Hydrolase</keyword>
<sequence>MATESLDLFEESGAPQADYVVGTVSAVFFASNDSFYKVMLVKVSETSMDWHEDEIVVTGNFADIKDDVTYRFTGKRVEHPKYGVQFQADNYQNETPTTRNGVVGYLSGDDFPGLGKKTAEKIVDALGTNAIEEILNDPAVLQPLGLSPKVSATLISQLQTNNGMEQIIIGLNGYGFGSTLAAAIYNRYQEKTLDVIHENPYQLAEDINGVSFRRADQIATQLGYEADKPERLRAGLLQTLNDLSVANGDTYTTAKPLLANALSLLENSRNVRLDPAKLADELLELAKEQKVVGDDQRIYLKTLYDAEWQIAENLQRLLKADDSPAKFNDDAIRKQLRIVEKQGDIVYDESQTAALTAAIQAKVMLLTGGPGTGKTTIIRGLVNLYARMHEVSLDINEYKEKPFPILLAAPTGRAAKRMSESTGLPAGTIHRLLGLTGREDNLDEAATNDLEGGLLIIDETSMVDVYLMKTLLRAVPVGMQVVLVGDKDQLPSVGPGQVFHDLLASDQLQKIQLDTIYRQEDGSSIIPLAHAIKSGKLPADFTKNQKDRSFIACHANQVESVIDQIVQKAHAKGFSASDIQVLAPMYRGSAGIDRLNVVLQDILNPKKSERTKEVEFRNQKFRIGDKVLHLVNSPENNVFNGDIGVITGIDLASDKHSEVKSDQLTIAFEQTEVTYARNDWNRLTLAYCMSIHKSQGSEFKMVILPMVGQYNRMLQRNLLYTAVTRAADMLILLGEPRAFEACVTSLGVNRNTTLTTRIQTVLDPDGTPAEPDEPVETTSTVETETPAPAAAPTTAAVETPEPATADGTSTDTPEPTTPTDYRLTPELVLSRKIDPMIGMQGVSPKQFMPSV</sequence>
<dbReference type="Proteomes" id="UP001597189">
    <property type="component" value="Unassembled WGS sequence"/>
</dbReference>
<dbReference type="Pfam" id="PF13538">
    <property type="entry name" value="UvrD_C_2"/>
    <property type="match status" value="1"/>
</dbReference>
<dbReference type="Pfam" id="PF18335">
    <property type="entry name" value="SH3_13"/>
    <property type="match status" value="1"/>
</dbReference>
<gene>
    <name evidence="3" type="primary">recD2</name>
    <name evidence="6" type="ORF">ACFQ44_09845</name>
</gene>
<dbReference type="SMART" id="SM00382">
    <property type="entry name" value="AAA"/>
    <property type="match status" value="1"/>
</dbReference>
<dbReference type="Gene3D" id="3.40.50.300">
    <property type="entry name" value="P-loop containing nucleotide triphosphate hydrolases"/>
    <property type="match status" value="2"/>
</dbReference>
<dbReference type="PANTHER" id="PTHR43788">
    <property type="entry name" value="DNA2/NAM7 HELICASE FAMILY MEMBER"/>
    <property type="match status" value="1"/>
</dbReference>
<dbReference type="Pfam" id="PF14490">
    <property type="entry name" value="HHH_RecD2"/>
    <property type="match status" value="1"/>
</dbReference>
<dbReference type="Gene3D" id="2.30.30.940">
    <property type="match status" value="1"/>
</dbReference>
<dbReference type="InterPro" id="IPR041451">
    <property type="entry name" value="RecD2_SH13"/>
</dbReference>
<keyword evidence="3" id="KW-0347">Helicase</keyword>
<name>A0ABW4D311_9LACO</name>
<dbReference type="InterPro" id="IPR055446">
    <property type="entry name" value="RecD2_N_OB"/>
</dbReference>
<dbReference type="PANTHER" id="PTHR43788:SF6">
    <property type="entry name" value="DNA HELICASE B"/>
    <property type="match status" value="1"/>
</dbReference>
<dbReference type="InterPro" id="IPR027785">
    <property type="entry name" value="UvrD-like_helicase_C"/>
</dbReference>
<proteinExistence type="inferred from homology"/>
<feature type="domain" description="AAA+ ATPase" evidence="5">
    <location>
        <begin position="360"/>
        <end position="521"/>
    </location>
</feature>
<evidence type="ECO:0000313" key="7">
    <source>
        <dbReference type="Proteomes" id="UP001597189"/>
    </source>
</evidence>
<evidence type="ECO:0000256" key="3">
    <source>
        <dbReference type="HAMAP-Rule" id="MF_01488"/>
    </source>
</evidence>
<dbReference type="EC" id="5.6.2.3" evidence="3"/>
<keyword evidence="3" id="KW-0413">Isomerase</keyword>
<dbReference type="InterPro" id="IPR006345">
    <property type="entry name" value="RecD2"/>
</dbReference>
<feature type="compositionally biased region" description="Low complexity" evidence="4">
    <location>
        <begin position="776"/>
        <end position="820"/>
    </location>
</feature>
<dbReference type="Pfam" id="PF13245">
    <property type="entry name" value="AAA_19"/>
    <property type="match status" value="1"/>
</dbReference>
<accession>A0ABW4D311</accession>
<evidence type="ECO:0000313" key="6">
    <source>
        <dbReference type="EMBL" id="MFD1455966.1"/>
    </source>
</evidence>
<dbReference type="CDD" id="cd17933">
    <property type="entry name" value="DEXSc_RecD-like"/>
    <property type="match status" value="1"/>
</dbReference>
<comment type="catalytic activity">
    <reaction evidence="3">
        <text>ATP + H2O = ADP + phosphate + H(+)</text>
        <dbReference type="Rhea" id="RHEA:13065"/>
        <dbReference type="ChEBI" id="CHEBI:15377"/>
        <dbReference type="ChEBI" id="CHEBI:15378"/>
        <dbReference type="ChEBI" id="CHEBI:30616"/>
        <dbReference type="ChEBI" id="CHEBI:43474"/>
        <dbReference type="ChEBI" id="CHEBI:456216"/>
        <dbReference type="EC" id="5.6.2.3"/>
    </reaction>
</comment>
<dbReference type="RefSeq" id="WP_203646043.1">
    <property type="nucleotide sequence ID" value="NZ_BOLN01000007.1"/>
</dbReference>
<evidence type="ECO:0000259" key="5">
    <source>
        <dbReference type="SMART" id="SM00382"/>
    </source>
</evidence>
<dbReference type="Pfam" id="PF23139">
    <property type="entry name" value="OB_YrrC"/>
    <property type="match status" value="1"/>
</dbReference>
<keyword evidence="2 3" id="KW-0067">ATP-binding</keyword>
<dbReference type="CDD" id="cd18809">
    <property type="entry name" value="SF1_C_RecD"/>
    <property type="match status" value="1"/>
</dbReference>
<dbReference type="InterPro" id="IPR027417">
    <property type="entry name" value="P-loop_NTPase"/>
</dbReference>
<keyword evidence="3" id="KW-0238">DNA-binding</keyword>
<comment type="similarity">
    <text evidence="3">Belongs to the RecD family. RecD2 subfamily.</text>
</comment>
<feature type="region of interest" description="Disordered" evidence="4">
    <location>
        <begin position="762"/>
        <end position="823"/>
    </location>
</feature>
<feature type="binding site" evidence="3">
    <location>
        <begin position="371"/>
        <end position="375"/>
    </location>
    <ligand>
        <name>ATP</name>
        <dbReference type="ChEBI" id="CHEBI:30616"/>
    </ligand>
</feature>
<comment type="function">
    <text evidence="3">DNA-dependent ATPase and ATP-dependent 5'-3' DNA helicase. Has no activity on blunt DNA or DNA with 3'-overhangs, requires at least 10 bases of 5'-ssDNA for helicase activity.</text>
</comment>
<evidence type="ECO:0000256" key="1">
    <source>
        <dbReference type="ARBA" id="ARBA00022741"/>
    </source>
</evidence>
<evidence type="ECO:0000256" key="4">
    <source>
        <dbReference type="SAM" id="MobiDB-lite"/>
    </source>
</evidence>
<dbReference type="EMBL" id="JBHTOD010000007">
    <property type="protein sequence ID" value="MFD1455966.1"/>
    <property type="molecule type" value="Genomic_DNA"/>
</dbReference>
<comment type="caution">
    <text evidence="6">The sequence shown here is derived from an EMBL/GenBank/DDBJ whole genome shotgun (WGS) entry which is preliminary data.</text>
</comment>
<dbReference type="InterPro" id="IPR029493">
    <property type="entry name" value="RecD2-like_HHH"/>
</dbReference>
<keyword evidence="7" id="KW-1185">Reference proteome</keyword>
<dbReference type="Gene3D" id="1.10.10.2220">
    <property type="match status" value="1"/>
</dbReference>
<dbReference type="InterPro" id="IPR050534">
    <property type="entry name" value="Coronavir_polyprotein_1ab"/>
</dbReference>
<organism evidence="6 7">
    <name type="scientific">Levilactobacillus lanxiensis</name>
    <dbReference type="NCBI Taxonomy" id="2799568"/>
    <lineage>
        <taxon>Bacteria</taxon>
        <taxon>Bacillati</taxon>
        <taxon>Bacillota</taxon>
        <taxon>Bacilli</taxon>
        <taxon>Lactobacillales</taxon>
        <taxon>Lactobacillaceae</taxon>
        <taxon>Levilactobacillus</taxon>
    </lineage>
</organism>
<protein>
    <recommendedName>
        <fullName evidence="3">ATP-dependent RecD2 DNA helicase</fullName>
        <ecNumber evidence="3">5.6.2.3</ecNumber>
    </recommendedName>
    <alternativeName>
        <fullName evidence="3">DNA 5'-3' helicase subunit RecD2</fullName>
    </alternativeName>
</protein>
<evidence type="ECO:0000256" key="2">
    <source>
        <dbReference type="ARBA" id="ARBA00022840"/>
    </source>
</evidence>
<reference evidence="7" key="1">
    <citation type="journal article" date="2019" name="Int. J. Syst. Evol. Microbiol.">
        <title>The Global Catalogue of Microorganisms (GCM) 10K type strain sequencing project: providing services to taxonomists for standard genome sequencing and annotation.</title>
        <authorList>
            <consortium name="The Broad Institute Genomics Platform"/>
            <consortium name="The Broad Institute Genome Sequencing Center for Infectious Disease"/>
            <person name="Wu L."/>
            <person name="Ma J."/>
        </authorList>
    </citation>
    <scope>NUCLEOTIDE SEQUENCE [LARGE SCALE GENOMIC DNA]</scope>
    <source>
        <strain evidence="7">CCM 8979</strain>
    </source>
</reference>
<dbReference type="InterPro" id="IPR003593">
    <property type="entry name" value="AAA+_ATPase"/>
</dbReference>
<dbReference type="SUPFAM" id="SSF52540">
    <property type="entry name" value="P-loop containing nucleoside triphosphate hydrolases"/>
    <property type="match status" value="1"/>
</dbReference>
<dbReference type="HAMAP" id="MF_01488">
    <property type="entry name" value="RecD2"/>
    <property type="match status" value="1"/>
</dbReference>
<dbReference type="NCBIfam" id="TIGR01448">
    <property type="entry name" value="recD_rel"/>
    <property type="match status" value="1"/>
</dbReference>
<keyword evidence="1 3" id="KW-0547">Nucleotide-binding</keyword>